<reference evidence="2 3" key="1">
    <citation type="journal article" date="2016" name="Fungal Biol.">
        <title>The genome of Xylona heveae provides a window into fungal endophytism.</title>
        <authorList>
            <person name="Gazis R."/>
            <person name="Kuo A."/>
            <person name="Riley R."/>
            <person name="LaButti K."/>
            <person name="Lipzen A."/>
            <person name="Lin J."/>
            <person name="Amirebrahimi M."/>
            <person name="Hesse C.N."/>
            <person name="Spatafora J.W."/>
            <person name="Henrissat B."/>
            <person name="Hainaut M."/>
            <person name="Grigoriev I.V."/>
            <person name="Hibbett D.S."/>
        </authorList>
    </citation>
    <scope>NUCLEOTIDE SEQUENCE [LARGE SCALE GENOMIC DNA]</scope>
    <source>
        <strain evidence="2 3">TC161</strain>
    </source>
</reference>
<dbReference type="GO" id="GO:0034551">
    <property type="term" value="P:mitochondrial respiratory chain complex III assembly"/>
    <property type="evidence" value="ECO:0007669"/>
    <property type="project" value="TreeGrafter"/>
</dbReference>
<dbReference type="AlphaFoldDB" id="A0A165I8U1"/>
<dbReference type="InParanoid" id="A0A165I8U1"/>
<dbReference type="PANTHER" id="PTHR28250">
    <property type="entry name" value="CYTOCHROME B PRE-MRNA-PROCESSING PROTEIN 6"/>
    <property type="match status" value="1"/>
</dbReference>
<dbReference type="EMBL" id="KV407456">
    <property type="protein sequence ID" value="KZF24553.1"/>
    <property type="molecule type" value="Genomic_DNA"/>
</dbReference>
<evidence type="ECO:0000313" key="2">
    <source>
        <dbReference type="EMBL" id="KZF24553.1"/>
    </source>
</evidence>
<dbReference type="Pfam" id="PF20180">
    <property type="entry name" value="UQCC2_CBP6"/>
    <property type="match status" value="1"/>
</dbReference>
<name>A0A165I8U1_XYLHT</name>
<dbReference type="GO" id="GO:0061671">
    <property type="term" value="C:Cbp3p-Cbp6 complex"/>
    <property type="evidence" value="ECO:0007669"/>
    <property type="project" value="InterPro"/>
</dbReference>
<dbReference type="RefSeq" id="XP_018190108.1">
    <property type="nucleotide sequence ID" value="XM_018332178.1"/>
</dbReference>
<dbReference type="OMA" id="LKHWPTD"/>
<protein>
    <recommendedName>
        <fullName evidence="4">Mitochondrial nucleoid factor 1</fullName>
    </recommendedName>
</protein>
<feature type="region of interest" description="Disordered" evidence="1">
    <location>
        <begin position="41"/>
        <end position="60"/>
    </location>
</feature>
<evidence type="ECO:0000313" key="3">
    <source>
        <dbReference type="Proteomes" id="UP000076632"/>
    </source>
</evidence>
<proteinExistence type="predicted"/>
<dbReference type="OrthoDB" id="2107880at2759"/>
<dbReference type="GeneID" id="28897315"/>
<dbReference type="STRING" id="1328760.A0A165I8U1"/>
<dbReference type="PANTHER" id="PTHR28250:SF1">
    <property type="entry name" value="CYTOCHROME B PRE-MRNA-PROCESSING PROTEIN 6"/>
    <property type="match status" value="1"/>
</dbReference>
<dbReference type="GO" id="GO:0043022">
    <property type="term" value="F:ribosome binding"/>
    <property type="evidence" value="ECO:0007669"/>
    <property type="project" value="InterPro"/>
</dbReference>
<accession>A0A165I8U1</accession>
<organism evidence="2 3">
    <name type="scientific">Xylona heveae (strain CBS 132557 / TC161)</name>
    <dbReference type="NCBI Taxonomy" id="1328760"/>
    <lineage>
        <taxon>Eukaryota</taxon>
        <taxon>Fungi</taxon>
        <taxon>Dikarya</taxon>
        <taxon>Ascomycota</taxon>
        <taxon>Pezizomycotina</taxon>
        <taxon>Xylonomycetes</taxon>
        <taxon>Xylonales</taxon>
        <taxon>Xylonaceae</taxon>
        <taxon>Xylona</taxon>
    </lineage>
</organism>
<sequence length="133" mass="15447">MSNPIAYRHYLRILRRWPKDLLRPEVTFQNAMRKRLEQRFGPSAVAANPQDKAAEKSITPSQLNETAELAQVNALYSLLENRYSKKYPTSPSLMRPASNPGYYEDLIAELEAAPKRSWLASYLNKWKGFLRFK</sequence>
<evidence type="ECO:0008006" key="4">
    <source>
        <dbReference type="Google" id="ProtNLM"/>
    </source>
</evidence>
<gene>
    <name evidence="2" type="ORF">L228DRAFT_245517</name>
</gene>
<evidence type="ECO:0000256" key="1">
    <source>
        <dbReference type="SAM" id="MobiDB-lite"/>
    </source>
</evidence>
<keyword evidence="3" id="KW-1185">Reference proteome</keyword>
<dbReference type="Proteomes" id="UP000076632">
    <property type="component" value="Unassembled WGS sequence"/>
</dbReference>
<dbReference type="InterPro" id="IPR037653">
    <property type="entry name" value="Cbp6"/>
</dbReference>